<keyword evidence="1" id="KW-0614">Plasmid</keyword>
<dbReference type="RefSeq" id="WP_044265794.1">
    <property type="nucleotide sequence ID" value="NZ_CP081478.1"/>
</dbReference>
<organism evidence="1">
    <name type="scientific">Pseudomonas aeruginosa</name>
    <dbReference type="NCBI Taxonomy" id="287"/>
    <lineage>
        <taxon>Bacteria</taxon>
        <taxon>Pseudomonadati</taxon>
        <taxon>Pseudomonadota</taxon>
        <taxon>Gammaproteobacteria</taxon>
        <taxon>Pseudomonadales</taxon>
        <taxon>Pseudomonadaceae</taxon>
        <taxon>Pseudomonas</taxon>
    </lineage>
</organism>
<reference evidence="1" key="1">
    <citation type="submission" date="2019-10" db="EMBL/GenBank/DDBJ databases">
        <title>Extensively Drug-Resistant Pseudomonas aeruginosa ST664 clone carrying KPC-2-encoding megaplasmid in a burn clinic.</title>
        <authorList>
            <person name="Li Z."/>
            <person name="Cai Z."/>
            <person name="Cai Z."/>
            <person name="Zhang Y."/>
            <person name="Fu T."/>
            <person name="Jin Y."/>
            <person name="Cheng Z."/>
            <person name="Jin S."/>
            <person name="Wu W."/>
            <person name="Yang L."/>
            <person name="Bai F."/>
        </authorList>
    </citation>
    <scope>NUCLEOTIDE SEQUENCE</scope>
    <source>
        <strain evidence="1">NK546</strain>
        <plasmid evidence="1">pNK546b</plasmid>
    </source>
</reference>
<geneLocation type="plasmid" evidence="1">
    <name>pNK546b</name>
</geneLocation>
<accession>A0A6C0L6G3</accession>
<dbReference type="EMBL" id="MN583270">
    <property type="protein sequence ID" value="QHU24464.1"/>
    <property type="molecule type" value="Genomic_DNA"/>
</dbReference>
<protein>
    <submittedName>
        <fullName evidence="1">Uncharacterized protein</fullName>
    </submittedName>
</protein>
<dbReference type="AlphaFoldDB" id="A0A6C0L6G3"/>
<name>A0A6C0L6G3_PSEAI</name>
<evidence type="ECO:0000313" key="1">
    <source>
        <dbReference type="EMBL" id="QHU24464.1"/>
    </source>
</evidence>
<sequence length="171" mass="19711">MRFLAYAEDSEGYPVWDFEAFYQQGMACFVWGLPKYLGRQAFKKLCSDWKAKGGTVAMWQVRAFVYGQAGRCADGICSRRVPDGFQWPTPPDASWELIVCFYPGGKFDLDLLHPVSCRFWTEDNGSFDVPTEDPTLMNREWFEKMGFDLMAFQPDMQVQVAVTHPPHLRLI</sequence>
<proteinExistence type="predicted"/>